<name>A0A328UCY7_9FIRM</name>
<dbReference type="RefSeq" id="WP_112333313.1">
    <property type="nucleotide sequence ID" value="NZ_QLYR01000009.1"/>
</dbReference>
<dbReference type="Proteomes" id="UP000249377">
    <property type="component" value="Unassembled WGS sequence"/>
</dbReference>
<reference evidence="6 7" key="1">
    <citation type="submission" date="2018-06" db="EMBL/GenBank/DDBJ databases">
        <title>Noncontiguous genome sequence of Ruminococcaceae bacterium ASD2818.</title>
        <authorList>
            <person name="Chaplin A.V."/>
            <person name="Sokolova S.R."/>
            <person name="Kochetkova T.O."/>
            <person name="Goltsov A.Y."/>
            <person name="Trofimov D.Y."/>
            <person name="Efimov B.A."/>
        </authorList>
    </citation>
    <scope>NUCLEOTIDE SEQUENCE [LARGE SCALE GENOMIC DNA]</scope>
    <source>
        <strain evidence="6 7">ASD2818</strain>
    </source>
</reference>
<dbReference type="PANTHER" id="PTHR42711:SF5">
    <property type="entry name" value="ABC TRANSPORTER ATP-BINDING PROTEIN NATA"/>
    <property type="match status" value="1"/>
</dbReference>
<keyword evidence="7" id="KW-1185">Reference proteome</keyword>
<dbReference type="InterPro" id="IPR027417">
    <property type="entry name" value="P-loop_NTPase"/>
</dbReference>
<dbReference type="SMART" id="SM00382">
    <property type="entry name" value="AAA"/>
    <property type="match status" value="1"/>
</dbReference>
<dbReference type="Pfam" id="PF00005">
    <property type="entry name" value="ABC_tran"/>
    <property type="match status" value="1"/>
</dbReference>
<dbReference type="PROSITE" id="PS50893">
    <property type="entry name" value="ABC_TRANSPORTER_2"/>
    <property type="match status" value="1"/>
</dbReference>
<feature type="domain" description="ABC transporter" evidence="5">
    <location>
        <begin position="4"/>
        <end position="235"/>
    </location>
</feature>
<dbReference type="InterPro" id="IPR003593">
    <property type="entry name" value="AAA+_ATPase"/>
</dbReference>
<proteinExistence type="inferred from homology"/>
<dbReference type="AlphaFoldDB" id="A0A328UCY7"/>
<protein>
    <submittedName>
        <fullName evidence="6">ABC transporter ATP-binding protein</fullName>
    </submittedName>
</protein>
<dbReference type="SUPFAM" id="SSF52540">
    <property type="entry name" value="P-loop containing nucleoside triphosphate hydrolases"/>
    <property type="match status" value="1"/>
</dbReference>
<dbReference type="InterPro" id="IPR050763">
    <property type="entry name" value="ABC_transporter_ATP-binding"/>
</dbReference>
<dbReference type="CDD" id="cd03230">
    <property type="entry name" value="ABC_DR_subfamily_A"/>
    <property type="match status" value="1"/>
</dbReference>
<organism evidence="6 7">
    <name type="scientific">Hydrogeniiclostridium mannosilyticum</name>
    <dbReference type="NCBI Taxonomy" id="2764322"/>
    <lineage>
        <taxon>Bacteria</taxon>
        <taxon>Bacillati</taxon>
        <taxon>Bacillota</taxon>
        <taxon>Clostridia</taxon>
        <taxon>Eubacteriales</taxon>
        <taxon>Acutalibacteraceae</taxon>
        <taxon>Hydrogeniiclostridium</taxon>
    </lineage>
</organism>
<evidence type="ECO:0000256" key="4">
    <source>
        <dbReference type="ARBA" id="ARBA00022840"/>
    </source>
</evidence>
<dbReference type="Gene3D" id="3.40.50.300">
    <property type="entry name" value="P-loop containing nucleotide triphosphate hydrolases"/>
    <property type="match status" value="1"/>
</dbReference>
<dbReference type="GO" id="GO:0005524">
    <property type="term" value="F:ATP binding"/>
    <property type="evidence" value="ECO:0007669"/>
    <property type="project" value="UniProtKB-KW"/>
</dbReference>
<accession>A0A328UCY7</accession>
<keyword evidence="2" id="KW-0813">Transport</keyword>
<dbReference type="PANTHER" id="PTHR42711">
    <property type="entry name" value="ABC TRANSPORTER ATP-BINDING PROTEIN"/>
    <property type="match status" value="1"/>
</dbReference>
<keyword evidence="4 6" id="KW-0067">ATP-binding</keyword>
<dbReference type="InterPro" id="IPR003439">
    <property type="entry name" value="ABC_transporter-like_ATP-bd"/>
</dbReference>
<evidence type="ECO:0000259" key="5">
    <source>
        <dbReference type="PROSITE" id="PS50893"/>
    </source>
</evidence>
<comment type="similarity">
    <text evidence="1">Belongs to the ABC transporter superfamily.</text>
</comment>
<gene>
    <name evidence="6" type="ORF">DPQ25_11455</name>
</gene>
<evidence type="ECO:0000256" key="2">
    <source>
        <dbReference type="ARBA" id="ARBA00022448"/>
    </source>
</evidence>
<sequence>MNAIYARNLTKTYGGGANALEKLDLEVEEGRVFGFLGPNGAGKTTTVKLLTGLLAPTEGECAVLGRSPQREPEEVHRACGVMTETARLYSHLSGLENLVFYATLYGMKKQEATERGSGLLKKLGIFSARDKKAGAYSTGMLQRLSLARALVARPRVLFLDEPTSGLDPESAQTVNRLIAEQAAEGATVFLCTHQLRYAQDLCDEYGIIDHGHLLARGSLAAMSREIGLKTYAGVRVGASCRPEGFEAHGGWWRTVLEEEEAMPHILQRLVQSGVPVYEAQIVRPTLEDVYFSYIKREEDAE</sequence>
<evidence type="ECO:0000313" key="6">
    <source>
        <dbReference type="EMBL" id="RAQ22749.1"/>
    </source>
</evidence>
<comment type="caution">
    <text evidence="6">The sequence shown here is derived from an EMBL/GenBank/DDBJ whole genome shotgun (WGS) entry which is preliminary data.</text>
</comment>
<dbReference type="GO" id="GO:0016887">
    <property type="term" value="F:ATP hydrolysis activity"/>
    <property type="evidence" value="ECO:0007669"/>
    <property type="project" value="InterPro"/>
</dbReference>
<evidence type="ECO:0000256" key="3">
    <source>
        <dbReference type="ARBA" id="ARBA00022741"/>
    </source>
</evidence>
<dbReference type="EMBL" id="QLYR01000009">
    <property type="protein sequence ID" value="RAQ22749.1"/>
    <property type="molecule type" value="Genomic_DNA"/>
</dbReference>
<evidence type="ECO:0000313" key="7">
    <source>
        <dbReference type="Proteomes" id="UP000249377"/>
    </source>
</evidence>
<evidence type="ECO:0000256" key="1">
    <source>
        <dbReference type="ARBA" id="ARBA00005417"/>
    </source>
</evidence>
<keyword evidence="3" id="KW-0547">Nucleotide-binding</keyword>